<protein>
    <submittedName>
        <fullName evidence="6">MerR family transcriptional regulator</fullName>
    </submittedName>
</protein>
<keyword evidence="1" id="KW-0678">Repressor</keyword>
<dbReference type="Proteomes" id="UP000642284">
    <property type="component" value="Unassembled WGS sequence"/>
</dbReference>
<dbReference type="InterPro" id="IPR009061">
    <property type="entry name" value="DNA-bd_dom_put_sf"/>
</dbReference>
<dbReference type="SUPFAM" id="SSF46955">
    <property type="entry name" value="Putative DNA-binding domain"/>
    <property type="match status" value="1"/>
</dbReference>
<dbReference type="SMART" id="SM00422">
    <property type="entry name" value="HTH_MERR"/>
    <property type="match status" value="1"/>
</dbReference>
<accession>A0ABR7S9F8</accession>
<dbReference type="PRINTS" id="PR00040">
    <property type="entry name" value="HTHMERR"/>
</dbReference>
<evidence type="ECO:0000256" key="4">
    <source>
        <dbReference type="ARBA" id="ARBA00023163"/>
    </source>
</evidence>
<keyword evidence="4" id="KW-0804">Transcription</keyword>
<keyword evidence="3" id="KW-0238">DNA-binding</keyword>
<sequence>MKIGQLSAETGVSIRLLRYYEEQGLLTSTRTPGGHRVYGADAPATVRRIRRFLDAGLSTRIIAEIIECVCGSEQEIEPCLSPLVLAELSRVDQELERLALTRESLAELVAAARG</sequence>
<evidence type="ECO:0000259" key="5">
    <source>
        <dbReference type="PROSITE" id="PS50937"/>
    </source>
</evidence>
<dbReference type="RefSeq" id="WP_187813059.1">
    <property type="nucleotide sequence ID" value="NZ_JACTVJ010000004.1"/>
</dbReference>
<name>A0ABR7S9F8_9ACTN</name>
<dbReference type="Pfam" id="PF13411">
    <property type="entry name" value="MerR_1"/>
    <property type="match status" value="1"/>
</dbReference>
<comment type="caution">
    <text evidence="6">The sequence shown here is derived from an EMBL/GenBank/DDBJ whole genome shotgun (WGS) entry which is preliminary data.</text>
</comment>
<evidence type="ECO:0000256" key="2">
    <source>
        <dbReference type="ARBA" id="ARBA00023015"/>
    </source>
</evidence>
<gene>
    <name evidence="6" type="ORF">H9Y04_05975</name>
</gene>
<proteinExistence type="predicted"/>
<evidence type="ECO:0000313" key="7">
    <source>
        <dbReference type="Proteomes" id="UP000642284"/>
    </source>
</evidence>
<reference evidence="6 7" key="1">
    <citation type="submission" date="2020-08" db="EMBL/GenBank/DDBJ databases">
        <title>Genemic of Streptomyces polyaspartic.</title>
        <authorList>
            <person name="Liu W."/>
        </authorList>
    </citation>
    <scope>NUCLEOTIDE SEQUENCE [LARGE SCALE GENOMIC DNA]</scope>
    <source>
        <strain evidence="6 7">TRM66268-LWL</strain>
    </source>
</reference>
<evidence type="ECO:0000256" key="3">
    <source>
        <dbReference type="ARBA" id="ARBA00023125"/>
    </source>
</evidence>
<feature type="domain" description="HTH merR-type" evidence="5">
    <location>
        <begin position="1"/>
        <end position="68"/>
    </location>
</feature>
<dbReference type="Gene3D" id="1.10.1660.10">
    <property type="match status" value="1"/>
</dbReference>
<dbReference type="PROSITE" id="PS50937">
    <property type="entry name" value="HTH_MERR_2"/>
    <property type="match status" value="1"/>
</dbReference>
<dbReference type="PANTHER" id="PTHR30204">
    <property type="entry name" value="REDOX-CYCLING DRUG-SENSING TRANSCRIPTIONAL ACTIVATOR SOXR"/>
    <property type="match status" value="1"/>
</dbReference>
<evidence type="ECO:0000256" key="1">
    <source>
        <dbReference type="ARBA" id="ARBA00022491"/>
    </source>
</evidence>
<organism evidence="6 7">
    <name type="scientific">Streptomyces polyasparticus</name>
    <dbReference type="NCBI Taxonomy" id="2767826"/>
    <lineage>
        <taxon>Bacteria</taxon>
        <taxon>Bacillati</taxon>
        <taxon>Actinomycetota</taxon>
        <taxon>Actinomycetes</taxon>
        <taxon>Kitasatosporales</taxon>
        <taxon>Streptomycetaceae</taxon>
        <taxon>Streptomyces</taxon>
    </lineage>
</organism>
<dbReference type="InterPro" id="IPR047057">
    <property type="entry name" value="MerR_fam"/>
</dbReference>
<keyword evidence="2" id="KW-0805">Transcription regulation</keyword>
<keyword evidence="7" id="KW-1185">Reference proteome</keyword>
<dbReference type="InterPro" id="IPR000551">
    <property type="entry name" value="MerR-type_HTH_dom"/>
</dbReference>
<evidence type="ECO:0000313" key="6">
    <source>
        <dbReference type="EMBL" id="MBC9712116.1"/>
    </source>
</evidence>
<dbReference type="EMBL" id="JACTVJ010000004">
    <property type="protein sequence ID" value="MBC9712116.1"/>
    <property type="molecule type" value="Genomic_DNA"/>
</dbReference>
<dbReference type="PANTHER" id="PTHR30204:SF69">
    <property type="entry name" value="MERR-FAMILY TRANSCRIPTIONAL REGULATOR"/>
    <property type="match status" value="1"/>
</dbReference>
<dbReference type="PROSITE" id="PS00552">
    <property type="entry name" value="HTH_MERR_1"/>
    <property type="match status" value="1"/>
</dbReference>